<name>A0A6J4PLM9_9ACTN</name>
<reference evidence="1" key="1">
    <citation type="submission" date="2020-02" db="EMBL/GenBank/DDBJ databases">
        <authorList>
            <person name="Meier V. D."/>
        </authorList>
    </citation>
    <scope>NUCLEOTIDE SEQUENCE</scope>
    <source>
        <strain evidence="1">AVDCRST_MAG75</strain>
    </source>
</reference>
<gene>
    <name evidence="1" type="ORF">AVDCRST_MAG75-2996</name>
</gene>
<accession>A0A6J4PLM9</accession>
<evidence type="ECO:0000313" key="1">
    <source>
        <dbReference type="EMBL" id="CAA9414403.1"/>
    </source>
</evidence>
<feature type="non-terminal residue" evidence="1">
    <location>
        <position position="30"/>
    </location>
</feature>
<organism evidence="1">
    <name type="scientific">uncultured Propionibacteriaceae bacterium</name>
    <dbReference type="NCBI Taxonomy" id="257457"/>
    <lineage>
        <taxon>Bacteria</taxon>
        <taxon>Bacillati</taxon>
        <taxon>Actinomycetota</taxon>
        <taxon>Actinomycetes</taxon>
        <taxon>Propionibacteriales</taxon>
        <taxon>Propionibacteriaceae</taxon>
        <taxon>environmental samples</taxon>
    </lineage>
</organism>
<dbReference type="EMBL" id="CADCUO010000213">
    <property type="protein sequence ID" value="CAA9414403.1"/>
    <property type="molecule type" value="Genomic_DNA"/>
</dbReference>
<sequence length="30" mass="3491">DCHQEQCLRQCACLQRRRGDNKRTEISATA</sequence>
<proteinExistence type="predicted"/>
<protein>
    <submittedName>
        <fullName evidence="1">Uncharacterized protein</fullName>
    </submittedName>
</protein>
<feature type="non-terminal residue" evidence="1">
    <location>
        <position position="1"/>
    </location>
</feature>
<dbReference type="AlphaFoldDB" id="A0A6J4PLM9"/>